<evidence type="ECO:0000313" key="3">
    <source>
        <dbReference type="EMBL" id="OWL95487.1"/>
    </source>
</evidence>
<dbReference type="SUPFAM" id="SSF52096">
    <property type="entry name" value="ClpP/crotonase"/>
    <property type="match status" value="1"/>
</dbReference>
<name>A0A246BJJ7_9DEIO</name>
<dbReference type="GO" id="GO:0004175">
    <property type="term" value="F:endopeptidase activity"/>
    <property type="evidence" value="ECO:0007669"/>
    <property type="project" value="TreeGrafter"/>
</dbReference>
<dbReference type="AlphaFoldDB" id="A0A246BJJ7"/>
<keyword evidence="1" id="KW-0732">Signal</keyword>
<dbReference type="PANTHER" id="PTHR32060">
    <property type="entry name" value="TAIL-SPECIFIC PROTEASE"/>
    <property type="match status" value="1"/>
</dbReference>
<dbReference type="Proteomes" id="UP000197208">
    <property type="component" value="Unassembled WGS sequence"/>
</dbReference>
<dbReference type="OrthoDB" id="9812068at2"/>
<keyword evidence="4" id="KW-1185">Reference proteome</keyword>
<feature type="domain" description="PDZ" evidence="2">
    <location>
        <begin position="104"/>
        <end position="160"/>
    </location>
</feature>
<reference evidence="3 4" key="1">
    <citation type="submission" date="2017-05" db="EMBL/GenBank/DDBJ databases">
        <title>De novo genome assembly of Deniococcus indicus strain DR1.</title>
        <authorList>
            <person name="Chauhan D."/>
            <person name="Yennamalli R.M."/>
            <person name="Priyadarshini R."/>
        </authorList>
    </citation>
    <scope>NUCLEOTIDE SEQUENCE [LARGE SCALE GENOMIC DNA]</scope>
    <source>
        <strain evidence="3 4">DR1</strain>
    </source>
</reference>
<dbReference type="PROSITE" id="PS50106">
    <property type="entry name" value="PDZ"/>
    <property type="match status" value="1"/>
</dbReference>
<evidence type="ECO:0000259" key="2">
    <source>
        <dbReference type="PROSITE" id="PS50106"/>
    </source>
</evidence>
<dbReference type="GO" id="GO:0008236">
    <property type="term" value="F:serine-type peptidase activity"/>
    <property type="evidence" value="ECO:0007669"/>
    <property type="project" value="InterPro"/>
</dbReference>
<dbReference type="InterPro" id="IPR036034">
    <property type="entry name" value="PDZ_sf"/>
</dbReference>
<dbReference type="CDD" id="cd06567">
    <property type="entry name" value="Peptidase_S41"/>
    <property type="match status" value="1"/>
</dbReference>
<evidence type="ECO:0000313" key="4">
    <source>
        <dbReference type="Proteomes" id="UP000197208"/>
    </source>
</evidence>
<dbReference type="PANTHER" id="PTHR32060:SF30">
    <property type="entry name" value="CARBOXY-TERMINAL PROCESSING PROTEASE CTPA"/>
    <property type="match status" value="1"/>
</dbReference>
<dbReference type="EMBL" id="NHMK01000016">
    <property type="protein sequence ID" value="OWL95487.1"/>
    <property type="molecule type" value="Genomic_DNA"/>
</dbReference>
<dbReference type="GO" id="GO:0030288">
    <property type="term" value="C:outer membrane-bounded periplasmic space"/>
    <property type="evidence" value="ECO:0007669"/>
    <property type="project" value="TreeGrafter"/>
</dbReference>
<feature type="chain" id="PRO_5012331600" description="PDZ domain-containing protein" evidence="1">
    <location>
        <begin position="19"/>
        <end position="412"/>
    </location>
</feature>
<accession>A0A246BJJ7</accession>
<dbReference type="InterPro" id="IPR029045">
    <property type="entry name" value="ClpP/crotonase-like_dom_sf"/>
</dbReference>
<dbReference type="GO" id="GO:0006508">
    <property type="term" value="P:proteolysis"/>
    <property type="evidence" value="ECO:0007669"/>
    <property type="project" value="InterPro"/>
</dbReference>
<evidence type="ECO:0000256" key="1">
    <source>
        <dbReference type="SAM" id="SignalP"/>
    </source>
</evidence>
<dbReference type="Gene3D" id="3.30.750.44">
    <property type="match status" value="1"/>
</dbReference>
<dbReference type="Gene3D" id="3.90.226.10">
    <property type="entry name" value="2-enoyl-CoA Hydratase, Chain A, domain 1"/>
    <property type="match status" value="1"/>
</dbReference>
<gene>
    <name evidence="3" type="ORF">CBQ26_12055</name>
</gene>
<organism evidence="3 4">
    <name type="scientific">Deinococcus indicus</name>
    <dbReference type="NCBI Taxonomy" id="223556"/>
    <lineage>
        <taxon>Bacteria</taxon>
        <taxon>Thermotogati</taxon>
        <taxon>Deinococcota</taxon>
        <taxon>Deinococci</taxon>
        <taxon>Deinococcales</taxon>
        <taxon>Deinococcaceae</taxon>
        <taxon>Deinococcus</taxon>
    </lineage>
</organism>
<dbReference type="Gene3D" id="2.30.42.10">
    <property type="match status" value="1"/>
</dbReference>
<proteinExistence type="predicted"/>
<sequence length="412" mass="43457">MKRAALVLALALTPSVQAAPAPTVTAQDLFDEVVYQLASFYSGPSDVRASDLRRKYLPEVQKLCGGKPECAAEQAYGLIKQLLGDLKDAHTNFYTPSQLEEVGKLLLGEQGQRRTFGAVTEALGAGGRVVLEVLPGSAAERAGWKAGDVLRRVNGVALDGQAGQAALGRASARGTPARFEGTRQGKTMSTVLTAAPLQVTPVSLSLRPDGLAVLRLRHFNTPGVGQQVHDALRKVQAAGTKGVILDLRWNSGGRVEEFLLSAGAFTDPTPLFLKTRVDAAKIGYGAGRYLVNGKAQEQPRIKTPVRYTGPLAVLVDEGTASSAEFLTRTLLGRPSTQVIGEATAGVGDTATRFIPLTDGSGLQLTFARMLDAAEQPLGARITPQVGASVDLARLARTGRDSALEQAATLLNR</sequence>
<dbReference type="Pfam" id="PF03572">
    <property type="entry name" value="Peptidase_S41"/>
    <property type="match status" value="1"/>
</dbReference>
<dbReference type="SUPFAM" id="SSF50156">
    <property type="entry name" value="PDZ domain-like"/>
    <property type="match status" value="1"/>
</dbReference>
<comment type="caution">
    <text evidence="3">The sequence shown here is derived from an EMBL/GenBank/DDBJ whole genome shotgun (WGS) entry which is preliminary data.</text>
</comment>
<dbReference type="InterPro" id="IPR005151">
    <property type="entry name" value="Tail-specific_protease"/>
</dbReference>
<dbReference type="SMART" id="SM00245">
    <property type="entry name" value="TSPc"/>
    <property type="match status" value="1"/>
</dbReference>
<protein>
    <recommendedName>
        <fullName evidence="2">PDZ domain-containing protein</fullName>
    </recommendedName>
</protein>
<dbReference type="GO" id="GO:0007165">
    <property type="term" value="P:signal transduction"/>
    <property type="evidence" value="ECO:0007669"/>
    <property type="project" value="TreeGrafter"/>
</dbReference>
<dbReference type="RefSeq" id="WP_088248884.1">
    <property type="nucleotide sequence ID" value="NZ_NHMK01000016.1"/>
</dbReference>
<dbReference type="InterPro" id="IPR001478">
    <property type="entry name" value="PDZ"/>
</dbReference>
<feature type="signal peptide" evidence="1">
    <location>
        <begin position="1"/>
        <end position="18"/>
    </location>
</feature>